<dbReference type="SUPFAM" id="SSF55874">
    <property type="entry name" value="ATPase domain of HSP90 chaperone/DNA topoisomerase II/histidine kinase"/>
    <property type="match status" value="1"/>
</dbReference>
<feature type="domain" description="PAS" evidence="9">
    <location>
        <begin position="1"/>
        <end position="59"/>
    </location>
</feature>
<dbReference type="SUPFAM" id="SSF47384">
    <property type="entry name" value="Homodimeric domain of signal transducing histidine kinase"/>
    <property type="match status" value="1"/>
</dbReference>
<keyword evidence="7" id="KW-0175">Coiled coil</keyword>
<dbReference type="SMART" id="SM00387">
    <property type="entry name" value="HATPase_c"/>
    <property type="match status" value="1"/>
</dbReference>
<evidence type="ECO:0000256" key="6">
    <source>
        <dbReference type="ARBA" id="ARBA00023012"/>
    </source>
</evidence>
<feature type="coiled-coil region" evidence="7">
    <location>
        <begin position="118"/>
        <end position="145"/>
    </location>
</feature>
<keyword evidence="3" id="KW-0597">Phosphoprotein</keyword>
<gene>
    <name evidence="11" type="ORF">FSC37_21135</name>
</gene>
<evidence type="ECO:0000259" key="9">
    <source>
        <dbReference type="PROSITE" id="PS50112"/>
    </source>
</evidence>
<evidence type="ECO:0000256" key="1">
    <source>
        <dbReference type="ARBA" id="ARBA00000085"/>
    </source>
</evidence>
<dbReference type="PROSITE" id="PS50109">
    <property type="entry name" value="HIS_KIN"/>
    <property type="match status" value="1"/>
</dbReference>
<evidence type="ECO:0000256" key="3">
    <source>
        <dbReference type="ARBA" id="ARBA00022553"/>
    </source>
</evidence>
<dbReference type="Pfam" id="PF08448">
    <property type="entry name" value="PAS_4"/>
    <property type="match status" value="1"/>
</dbReference>
<dbReference type="InterPro" id="IPR000014">
    <property type="entry name" value="PAS"/>
</dbReference>
<dbReference type="Proteomes" id="UP000321832">
    <property type="component" value="Unassembled WGS sequence"/>
</dbReference>
<dbReference type="GO" id="GO:0000155">
    <property type="term" value="F:phosphorelay sensor kinase activity"/>
    <property type="evidence" value="ECO:0007669"/>
    <property type="project" value="InterPro"/>
</dbReference>
<evidence type="ECO:0000313" key="12">
    <source>
        <dbReference type="Proteomes" id="UP000321832"/>
    </source>
</evidence>
<reference evidence="11 12" key="1">
    <citation type="submission" date="2019-08" db="EMBL/GenBank/DDBJ databases">
        <authorList>
            <person name="Khan S.A."/>
            <person name="Jeon C.O."/>
            <person name="Jeong S.E."/>
        </authorList>
    </citation>
    <scope>NUCLEOTIDE SEQUENCE [LARGE SCALE GENOMIC DNA]</scope>
    <source>
        <strain evidence="12">IMCC1728</strain>
    </source>
</reference>
<feature type="domain" description="Histidine kinase" evidence="8">
    <location>
        <begin position="152"/>
        <end position="368"/>
    </location>
</feature>
<proteinExistence type="predicted"/>
<dbReference type="PROSITE" id="PS50113">
    <property type="entry name" value="PAC"/>
    <property type="match status" value="1"/>
</dbReference>
<dbReference type="SUPFAM" id="SSF55785">
    <property type="entry name" value="PYP-like sensor domain (PAS domain)"/>
    <property type="match status" value="1"/>
</dbReference>
<dbReference type="InterPro" id="IPR003594">
    <property type="entry name" value="HATPase_dom"/>
</dbReference>
<dbReference type="PANTHER" id="PTHR43711">
    <property type="entry name" value="TWO-COMPONENT HISTIDINE KINASE"/>
    <property type="match status" value="1"/>
</dbReference>
<dbReference type="EMBL" id="VOPW01000001">
    <property type="protein sequence ID" value="TXC67292.1"/>
    <property type="molecule type" value="Genomic_DNA"/>
</dbReference>
<evidence type="ECO:0000259" key="10">
    <source>
        <dbReference type="PROSITE" id="PS50113"/>
    </source>
</evidence>
<organism evidence="11 12">
    <name type="scientific">Piscinibacter aquaticus</name>
    <dbReference type="NCBI Taxonomy" id="392597"/>
    <lineage>
        <taxon>Bacteria</taxon>
        <taxon>Pseudomonadati</taxon>
        <taxon>Pseudomonadota</taxon>
        <taxon>Betaproteobacteria</taxon>
        <taxon>Burkholderiales</taxon>
        <taxon>Sphaerotilaceae</taxon>
        <taxon>Piscinibacter</taxon>
    </lineage>
</organism>
<dbReference type="AlphaFoldDB" id="A0A5C6U2Q3"/>
<evidence type="ECO:0000259" key="8">
    <source>
        <dbReference type="PROSITE" id="PS50109"/>
    </source>
</evidence>
<dbReference type="InterPro" id="IPR036890">
    <property type="entry name" value="HATPase_C_sf"/>
</dbReference>
<dbReference type="InterPro" id="IPR036097">
    <property type="entry name" value="HisK_dim/P_sf"/>
</dbReference>
<feature type="domain" description="PAC" evidence="10">
    <location>
        <begin position="62"/>
        <end position="116"/>
    </location>
</feature>
<dbReference type="Gene3D" id="1.10.287.130">
    <property type="match status" value="1"/>
</dbReference>
<keyword evidence="12" id="KW-1185">Reference proteome</keyword>
<comment type="catalytic activity">
    <reaction evidence="1">
        <text>ATP + protein L-histidine = ADP + protein N-phospho-L-histidine.</text>
        <dbReference type="EC" id="2.7.13.3"/>
    </reaction>
</comment>
<dbReference type="InterPro" id="IPR000700">
    <property type="entry name" value="PAS-assoc_C"/>
</dbReference>
<name>A0A5C6U2Q3_9BURK</name>
<keyword evidence="5" id="KW-0418">Kinase</keyword>
<dbReference type="PANTHER" id="PTHR43711:SF26">
    <property type="entry name" value="SENSOR HISTIDINE KINASE RCSC"/>
    <property type="match status" value="1"/>
</dbReference>
<dbReference type="Gene3D" id="3.30.450.20">
    <property type="entry name" value="PAS domain"/>
    <property type="match status" value="1"/>
</dbReference>
<comment type="caution">
    <text evidence="11">The sequence shown here is derived from an EMBL/GenBank/DDBJ whole genome shotgun (WGS) entry which is preliminary data.</text>
</comment>
<dbReference type="CDD" id="cd16922">
    <property type="entry name" value="HATPase_EvgS-ArcB-TorS-like"/>
    <property type="match status" value="1"/>
</dbReference>
<evidence type="ECO:0000256" key="2">
    <source>
        <dbReference type="ARBA" id="ARBA00012438"/>
    </source>
</evidence>
<dbReference type="InterPro" id="IPR035965">
    <property type="entry name" value="PAS-like_dom_sf"/>
</dbReference>
<evidence type="ECO:0000256" key="4">
    <source>
        <dbReference type="ARBA" id="ARBA00022679"/>
    </source>
</evidence>
<keyword evidence="6" id="KW-0902">Two-component regulatory system</keyword>
<dbReference type="Pfam" id="PF00512">
    <property type="entry name" value="HisKA"/>
    <property type="match status" value="1"/>
</dbReference>
<dbReference type="PROSITE" id="PS50112">
    <property type="entry name" value="PAS"/>
    <property type="match status" value="1"/>
</dbReference>
<dbReference type="InterPro" id="IPR004358">
    <property type="entry name" value="Sig_transdc_His_kin-like_C"/>
</dbReference>
<dbReference type="CDD" id="cd00082">
    <property type="entry name" value="HisKA"/>
    <property type="match status" value="1"/>
</dbReference>
<evidence type="ECO:0000256" key="7">
    <source>
        <dbReference type="SAM" id="Coils"/>
    </source>
</evidence>
<dbReference type="Pfam" id="PF02518">
    <property type="entry name" value="HATPase_c"/>
    <property type="match status" value="1"/>
</dbReference>
<dbReference type="SMART" id="SM00388">
    <property type="entry name" value="HisKA"/>
    <property type="match status" value="1"/>
</dbReference>
<evidence type="ECO:0000256" key="5">
    <source>
        <dbReference type="ARBA" id="ARBA00022777"/>
    </source>
</evidence>
<dbReference type="Gene3D" id="3.30.565.10">
    <property type="entry name" value="Histidine kinase-like ATPase, C-terminal domain"/>
    <property type="match status" value="1"/>
</dbReference>
<dbReference type="EC" id="2.7.13.3" evidence="2"/>
<keyword evidence="4" id="KW-0808">Transferase</keyword>
<protein>
    <recommendedName>
        <fullName evidence="2">histidine kinase</fullName>
        <ecNumber evidence="2">2.7.13.3</ecNumber>
    </recommendedName>
</protein>
<dbReference type="InterPro" id="IPR003661">
    <property type="entry name" value="HisK_dim/P_dom"/>
</dbReference>
<evidence type="ECO:0000313" key="11">
    <source>
        <dbReference type="EMBL" id="TXC67292.1"/>
    </source>
</evidence>
<sequence length="374" mass="40931">MIAADAQGDIQLMNTAAESLLGCRLGDVAGRRPLEIMRLYDPDTEAELPDLMVSALLGHEAIAPRRGLLRAGDGTPRLYVDAGAAPIRDDDGTLLGGVLVMRDVTQRRLDEQELLRHREHLEALVRERTRELEAAKLAAERASDERLMFMSTVSHELRTPLNAVLGFSQLLGREILAERPSGYLRHVQVAGSHLLRMVEDVLDLARIDAGRMTVQMQTTDVAATVDKAVPMVMPQAAEHDIRLVVEPPAEPLQVSADPTRLLQVLVNLLSNSIKYNRRGGEVRLVCHRRGGGRVRISVADTGRGIAPDQRERLFRAFERLGAESGDIEGAGIGLAFSHRMAALMGGELGFESEVGRGSTFWIELPEVPSQTLAT</sequence>
<dbReference type="NCBIfam" id="TIGR00229">
    <property type="entry name" value="sensory_box"/>
    <property type="match status" value="1"/>
</dbReference>
<dbReference type="PRINTS" id="PR00344">
    <property type="entry name" value="BCTRLSENSOR"/>
</dbReference>
<dbReference type="InterPro" id="IPR050736">
    <property type="entry name" value="Sensor_HK_Regulatory"/>
</dbReference>
<dbReference type="CDD" id="cd00130">
    <property type="entry name" value="PAS"/>
    <property type="match status" value="1"/>
</dbReference>
<accession>A0A5C6U2Q3</accession>
<dbReference type="InterPro" id="IPR005467">
    <property type="entry name" value="His_kinase_dom"/>
</dbReference>
<dbReference type="InterPro" id="IPR013656">
    <property type="entry name" value="PAS_4"/>
</dbReference>